<dbReference type="InterPro" id="IPR027417">
    <property type="entry name" value="P-loop_NTPase"/>
</dbReference>
<reference evidence="2 3" key="1">
    <citation type="submission" date="2015-10" db="EMBL/GenBank/DDBJ databases">
        <title>Mycobacterium gordonae draft genome assembly.</title>
        <authorList>
            <person name="Ustinova V."/>
            <person name="Smirnova T."/>
            <person name="Blagodatskikh K."/>
            <person name="Varlamov D."/>
            <person name="Larionova E."/>
            <person name="Chernousova L."/>
        </authorList>
    </citation>
    <scope>NUCLEOTIDE SEQUENCE [LARGE SCALE GENOMIC DNA]</scope>
    <source>
        <strain evidence="2 3">CTRI 14-8773</strain>
    </source>
</reference>
<dbReference type="Gene3D" id="3.40.50.300">
    <property type="entry name" value="P-loop containing nucleotide triphosphate hydrolases"/>
    <property type="match status" value="1"/>
</dbReference>
<protein>
    <recommendedName>
        <fullName evidence="1">Endonuclease GajA/Old nuclease/RecF-like AAA domain-containing protein</fullName>
    </recommendedName>
</protein>
<dbReference type="Proteomes" id="UP000051677">
    <property type="component" value="Unassembled WGS sequence"/>
</dbReference>
<accession>A0A0Q2UGY1</accession>
<evidence type="ECO:0000259" key="1">
    <source>
        <dbReference type="Pfam" id="PF13175"/>
    </source>
</evidence>
<evidence type="ECO:0000313" key="2">
    <source>
        <dbReference type="EMBL" id="KQH80024.1"/>
    </source>
</evidence>
<proteinExistence type="predicted"/>
<organism evidence="2 3">
    <name type="scientific">Mycobacterium gordonae</name>
    <dbReference type="NCBI Taxonomy" id="1778"/>
    <lineage>
        <taxon>Bacteria</taxon>
        <taxon>Bacillati</taxon>
        <taxon>Actinomycetota</taxon>
        <taxon>Actinomycetes</taxon>
        <taxon>Mycobacteriales</taxon>
        <taxon>Mycobacteriaceae</taxon>
        <taxon>Mycobacterium</taxon>
    </lineage>
</organism>
<dbReference type="SUPFAM" id="SSF52540">
    <property type="entry name" value="P-loop containing nucleoside triphosphate hydrolases"/>
    <property type="match status" value="1"/>
</dbReference>
<dbReference type="AlphaFoldDB" id="A0A0Q2UGY1"/>
<comment type="caution">
    <text evidence="2">The sequence shown here is derived from an EMBL/GenBank/DDBJ whole genome shotgun (WGS) entry which is preliminary data.</text>
</comment>
<dbReference type="EMBL" id="LKTM01000049">
    <property type="protein sequence ID" value="KQH80024.1"/>
    <property type="molecule type" value="Genomic_DNA"/>
</dbReference>
<sequence>MYLHTLNVRGFRASSEAEIQVQLPGRFSVLIGSNGAGKTTVSEALYLGHRQTFPRVPPINSAALGSGDRSIEVEYWYEREASEEGPLGRMIQAQAGVSLTDAQAMRWERQLSRSLGTVRAQNVGSVETELADAISPVDFDPEVDAVTAQPFVRSFEASDEQPQ</sequence>
<evidence type="ECO:0000313" key="3">
    <source>
        <dbReference type="Proteomes" id="UP000051677"/>
    </source>
</evidence>
<dbReference type="Pfam" id="PF13175">
    <property type="entry name" value="AAA_15"/>
    <property type="match status" value="1"/>
</dbReference>
<gene>
    <name evidence="2" type="ORF">AO501_33925</name>
</gene>
<dbReference type="InterPro" id="IPR041685">
    <property type="entry name" value="AAA_GajA/Old/RecF-like"/>
</dbReference>
<feature type="domain" description="Endonuclease GajA/Old nuclease/RecF-like AAA" evidence="1">
    <location>
        <begin position="1"/>
        <end position="47"/>
    </location>
</feature>
<name>A0A0Q2UGY1_MYCGO</name>